<evidence type="ECO:0000313" key="4">
    <source>
        <dbReference type="EMBL" id="MDL2060431.1"/>
    </source>
</evidence>
<keyword evidence="3" id="KW-1284">Encapsulin nanocompartment</keyword>
<comment type="subcellular location">
    <subcellularLocation>
        <location evidence="1">Encapsulin nanocompartment</location>
    </subcellularLocation>
</comment>
<name>A0ABT7IPW5_9BURK</name>
<comment type="caution">
    <text evidence="4">The sequence shown here is derived from an EMBL/GenBank/DDBJ whole genome shotgun (WGS) entry which is preliminary data.</text>
</comment>
<dbReference type="Proteomes" id="UP001165481">
    <property type="component" value="Unassembled WGS sequence"/>
</dbReference>
<dbReference type="RefSeq" id="WP_243375947.1">
    <property type="nucleotide sequence ID" value="NZ_JAKZJU020000002.1"/>
</dbReference>
<organism evidence="4 5">
    <name type="scientific">Mesosutterella faecium</name>
    <dbReference type="NCBI Taxonomy" id="2925194"/>
    <lineage>
        <taxon>Bacteria</taxon>
        <taxon>Pseudomonadati</taxon>
        <taxon>Pseudomonadota</taxon>
        <taxon>Betaproteobacteria</taxon>
        <taxon>Burkholderiales</taxon>
        <taxon>Sutterellaceae</taxon>
        <taxon>Mesosutterella</taxon>
    </lineage>
</organism>
<dbReference type="PANTHER" id="PTHR37165">
    <property type="entry name" value="PEPTIDASE U56 FAMILY"/>
    <property type="match status" value="1"/>
</dbReference>
<dbReference type="Gene3D" id="3.30.2320.10">
    <property type="entry name" value="hypothetical protein PF0899 domain"/>
    <property type="match status" value="1"/>
</dbReference>
<evidence type="ECO:0000256" key="3">
    <source>
        <dbReference type="ARBA" id="ARBA00033787"/>
    </source>
</evidence>
<dbReference type="InterPro" id="IPR051429">
    <property type="entry name" value="Encapsulin_nc"/>
</dbReference>
<dbReference type="InterPro" id="IPR007544">
    <property type="entry name" value="ENCAP"/>
</dbReference>
<dbReference type="Pfam" id="PF04454">
    <property type="entry name" value="Linocin_M18"/>
    <property type="match status" value="1"/>
</dbReference>
<protein>
    <submittedName>
        <fullName evidence="4">Family 1 encapsulin nanocompartment shell protein</fullName>
    </submittedName>
</protein>
<dbReference type="NCBIfam" id="NF041155">
    <property type="entry name" value="encap_f1"/>
    <property type="match status" value="1"/>
</dbReference>
<proteinExistence type="inferred from homology"/>
<dbReference type="PANTHER" id="PTHR37165:SF1">
    <property type="entry name" value="TYPE 1 ENCAPSULIN SHELL PROTEIN"/>
    <property type="match status" value="1"/>
</dbReference>
<evidence type="ECO:0000256" key="2">
    <source>
        <dbReference type="ARBA" id="ARBA00033743"/>
    </source>
</evidence>
<keyword evidence="5" id="KW-1185">Reference proteome</keyword>
<dbReference type="Gene3D" id="3.30.2400.30">
    <property type="match status" value="1"/>
</dbReference>
<comment type="similarity">
    <text evidence="2">Belongs to the encapsulin family. Family 1 subfamily.</text>
</comment>
<gene>
    <name evidence="4" type="ORF">MUN46_010835</name>
</gene>
<dbReference type="EMBL" id="JAKZJU020000002">
    <property type="protein sequence ID" value="MDL2060431.1"/>
    <property type="molecule type" value="Genomic_DNA"/>
</dbReference>
<evidence type="ECO:0000313" key="5">
    <source>
        <dbReference type="Proteomes" id="UP001165481"/>
    </source>
</evidence>
<accession>A0ABT7IPW5</accession>
<sequence>MDYLMRGDSKLSDAQWKAVDETVVNAARSVLTGRKFLNIYGPLGAGVPAVEVKTDGTKRIAVLAEISSDFTLSWRDLETAERLNLPFSYSDVASAAVGAALQEDRLIFLGDEEKGCAGLLGTAGKTMKLAAWDKDENAFAAVASGLQYMLANRAYGSKVLVVSPDVFASLQRIQPGTGALESTRIAALIEGKIYQTPILPAKTALLIAPDEQNMDLAIGQDLVTAYLGASEMNHDFRVFETVLLRLKNTNAVVAFRG</sequence>
<reference evidence="4" key="1">
    <citation type="submission" date="2023-03" db="EMBL/GenBank/DDBJ databases">
        <title>Mesosutterella sp. nov. isolated from porcine feces.</title>
        <authorList>
            <person name="Yu S."/>
        </authorList>
    </citation>
    <scope>NUCLEOTIDE SEQUENCE</scope>
    <source>
        <strain evidence="4">AGMB02718</strain>
    </source>
</reference>
<evidence type="ECO:0000256" key="1">
    <source>
        <dbReference type="ARBA" id="ARBA00033738"/>
    </source>
</evidence>